<dbReference type="GO" id="GO:0019441">
    <property type="term" value="P:L-tryptophan catabolic process to kynurenine"/>
    <property type="evidence" value="ECO:0007669"/>
    <property type="project" value="InterPro"/>
</dbReference>
<dbReference type="Gene3D" id="1.20.58.480">
    <property type="match status" value="2"/>
</dbReference>
<organism evidence="2 3">
    <name type="scientific">Actinoalloteichus hymeniacidonis</name>
    <dbReference type="NCBI Taxonomy" id="340345"/>
    <lineage>
        <taxon>Bacteria</taxon>
        <taxon>Bacillati</taxon>
        <taxon>Actinomycetota</taxon>
        <taxon>Actinomycetes</taxon>
        <taxon>Pseudonocardiales</taxon>
        <taxon>Pseudonocardiaceae</taxon>
        <taxon>Actinoalloteichus</taxon>
    </lineage>
</organism>
<accession>A0AAC9N015</accession>
<protein>
    <submittedName>
        <fullName evidence="2">Tryptophan 2,3-dioxygenase</fullName>
    </submittedName>
</protein>
<dbReference type="PANTHER" id="PTHR10138">
    <property type="entry name" value="TRYPTOPHAN 2,3-DIOXYGENASE"/>
    <property type="match status" value="1"/>
</dbReference>
<dbReference type="Proteomes" id="UP000095210">
    <property type="component" value="Chromosome"/>
</dbReference>
<feature type="region of interest" description="Disordered" evidence="1">
    <location>
        <begin position="187"/>
        <end position="207"/>
    </location>
</feature>
<dbReference type="Pfam" id="PF03301">
    <property type="entry name" value="Trp_dioxygenase"/>
    <property type="match status" value="1"/>
</dbReference>
<dbReference type="GO" id="GO:0046872">
    <property type="term" value="F:metal ion binding"/>
    <property type="evidence" value="ECO:0007669"/>
    <property type="project" value="InterPro"/>
</dbReference>
<name>A0AAC9N015_9PSEU</name>
<dbReference type="InterPro" id="IPR004981">
    <property type="entry name" value="Trp_2_3_dOase"/>
</dbReference>
<evidence type="ECO:0000256" key="1">
    <source>
        <dbReference type="SAM" id="MobiDB-lite"/>
    </source>
</evidence>
<feature type="compositionally biased region" description="Basic and acidic residues" evidence="1">
    <location>
        <begin position="188"/>
        <end position="207"/>
    </location>
</feature>
<proteinExistence type="predicted"/>
<dbReference type="KEGG" id="ahm:TL08_18530"/>
<dbReference type="EMBL" id="CP014859">
    <property type="protein sequence ID" value="AOS64501.1"/>
    <property type="molecule type" value="Genomic_DNA"/>
</dbReference>
<dbReference type="GO" id="GO:0004833">
    <property type="term" value="F:L-tryptophan 2,3-dioxygenase activity"/>
    <property type="evidence" value="ECO:0007669"/>
    <property type="project" value="InterPro"/>
</dbReference>
<dbReference type="SUPFAM" id="SSF140959">
    <property type="entry name" value="Indolic compounds 2,3-dioxygenase-like"/>
    <property type="match status" value="1"/>
</dbReference>
<reference evidence="3" key="1">
    <citation type="submission" date="2016-03" db="EMBL/GenBank/DDBJ databases">
        <title>Complete genome sequence of the type strain Actinoalloteichus hymeniacidonis DSM 45092.</title>
        <authorList>
            <person name="Schaffert L."/>
            <person name="Albersmeier A."/>
            <person name="Winkler A."/>
            <person name="Kalinowski J."/>
            <person name="Zotchev S."/>
            <person name="Ruckert C."/>
        </authorList>
    </citation>
    <scope>NUCLEOTIDE SEQUENCE [LARGE SCALE GENOMIC DNA]</scope>
    <source>
        <strain evidence="3">HPA177(T) (DSM 45092(T))</strain>
    </source>
</reference>
<keyword evidence="3" id="KW-1185">Reference proteome</keyword>
<dbReference type="PANTHER" id="PTHR10138:SF0">
    <property type="entry name" value="TRYPTOPHAN 2,3-DIOXYGENASE"/>
    <property type="match status" value="1"/>
</dbReference>
<gene>
    <name evidence="2" type="ORF">TL08_18530</name>
</gene>
<dbReference type="InterPro" id="IPR037217">
    <property type="entry name" value="Trp/Indoleamine_2_3_dOase-like"/>
</dbReference>
<dbReference type="RefSeq" id="WP_084643235.1">
    <property type="nucleotide sequence ID" value="NZ_CP014859.1"/>
</dbReference>
<sequence length="207" mass="23758">MTAMTYPRYLHLAELLSLQHPLTAPLEQDLHDNERLFISVHQMSELLLSQVLVDLRHIKENRCTARCFAHRADRATLMVESLEAHLTLLRETLRPEAFLMFRDRFGSASGLQSAQFQELFRLTDRLETRESSLPLEPHRLARLRTAITHWRRTHLGLVKYMIGDLPGSGDTDGVRFLAKRLAGSSLDDTARHPRTDSEKVRSEHGVS</sequence>
<evidence type="ECO:0000313" key="2">
    <source>
        <dbReference type="EMBL" id="AOS64501.1"/>
    </source>
</evidence>
<dbReference type="GO" id="GO:0020037">
    <property type="term" value="F:heme binding"/>
    <property type="evidence" value="ECO:0007669"/>
    <property type="project" value="InterPro"/>
</dbReference>
<dbReference type="GO" id="GO:0019442">
    <property type="term" value="P:L-tryptophan catabolic process to acetyl-CoA"/>
    <property type="evidence" value="ECO:0007669"/>
    <property type="project" value="TreeGrafter"/>
</dbReference>
<evidence type="ECO:0000313" key="3">
    <source>
        <dbReference type="Proteomes" id="UP000095210"/>
    </source>
</evidence>
<dbReference type="AlphaFoldDB" id="A0AAC9N015"/>